<dbReference type="GO" id="GO:0004222">
    <property type="term" value="F:metalloendopeptidase activity"/>
    <property type="evidence" value="ECO:0007669"/>
    <property type="project" value="TreeGrafter"/>
</dbReference>
<dbReference type="InterPro" id="IPR036383">
    <property type="entry name" value="TSP1_rpt_sf"/>
</dbReference>
<comment type="cofactor">
    <cofactor evidence="9">
        <name>Zn(2+)</name>
        <dbReference type="ChEBI" id="CHEBI:29105"/>
    </cofactor>
    <text evidence="9">Binds 1 zinc ion per subunit.</text>
</comment>
<keyword evidence="14" id="KW-0645">Protease</keyword>
<evidence type="ECO:0000256" key="8">
    <source>
        <dbReference type="PIRSR" id="PIRSR613273-1"/>
    </source>
</evidence>
<keyword evidence="13" id="KW-1185">Reference proteome</keyword>
<dbReference type="Pfam" id="PF19236">
    <property type="entry name" value="ADAMTS_CR_3"/>
    <property type="match status" value="1"/>
</dbReference>
<feature type="region of interest" description="Disordered" evidence="11">
    <location>
        <begin position="1186"/>
        <end position="1221"/>
    </location>
</feature>
<evidence type="ECO:0000313" key="13">
    <source>
        <dbReference type="Proteomes" id="UP000515131"/>
    </source>
</evidence>
<dbReference type="InterPro" id="IPR045371">
    <property type="entry name" value="ADAMTS_CR_3"/>
</dbReference>
<evidence type="ECO:0000313" key="14">
    <source>
        <dbReference type="RefSeq" id="XP_025779374.1"/>
    </source>
</evidence>
<comment type="subcellular location">
    <subcellularLocation>
        <location evidence="1">Secreted</location>
    </subcellularLocation>
</comment>
<keyword evidence="2" id="KW-0964">Secreted</keyword>
<keyword evidence="4" id="KW-0378">Hydrolase</keyword>
<dbReference type="PROSITE" id="PS50092">
    <property type="entry name" value="TSP1"/>
    <property type="match status" value="3"/>
</dbReference>
<dbReference type="SUPFAM" id="SSF49854">
    <property type="entry name" value="Spermadhesin, CUB domain"/>
    <property type="match status" value="1"/>
</dbReference>
<feature type="binding site" evidence="9">
    <location>
        <position position="316"/>
    </location>
    <ligand>
        <name>Ca(2+)</name>
        <dbReference type="ChEBI" id="CHEBI:29108"/>
        <label>1</label>
    </ligand>
</feature>
<dbReference type="Pfam" id="PF19030">
    <property type="entry name" value="TSP1_ADAMTS"/>
    <property type="match status" value="3"/>
</dbReference>
<feature type="disulfide bond" evidence="10">
    <location>
        <begin position="519"/>
        <end position="553"/>
    </location>
</feature>
<evidence type="ECO:0000256" key="6">
    <source>
        <dbReference type="ARBA" id="ARBA00023157"/>
    </source>
</evidence>
<feature type="binding site" evidence="9">
    <location>
        <position position="399"/>
    </location>
    <ligand>
        <name>Ca(2+)</name>
        <dbReference type="ChEBI" id="CHEBI:29108"/>
        <label>2</label>
    </ligand>
</feature>
<dbReference type="InterPro" id="IPR050439">
    <property type="entry name" value="ADAMTS_ADAMTS-like"/>
</dbReference>
<sequence>MLLSPVQPVTSQGVCHIPHRPDFQSQGSLPLSRLVFLRMREPRPWGRCLGATLTSAFFLLGCWGRSDFQQLQELLWLLATDGNGIIYPFREKRDRRWLKLRPEPLVSLLAVPADFAGVPAPFPSQAIDVKAVGDQRQGGLAVRVESMLQFDMAPLTCICEDGPGGPPCRAPSCSLLALGQLFAFSFPPERSLLTASFTSEHVLNASLRLERRPPHPCFAGGCPLLPLGAVARVTYCSGHLEGDILVGADRFRVQPVRRRHWELLPPRVRAQPHLVHRPSPEAPQVIRALPPPSPGRPPSPRLRLRRWAAGRVLHLELLVAVGPDVYQAHQEDTERYVLTNLNMGSELLRDPSLGTQFRVHLVKMVTLTQPEDAPNITANITASLLSVCEWSRTVNPEDDTDPGHADLVLYITRFDLELPDGNRQVRGVTQLGGVCSSSWSCLITEDTGFDLGVTIAHEIGHSAGRLRCLWDPPGPQAGAAGSPPRAQPGLHYGADEQCRVAFGPAAVACTFTRGHLDVCQALSCHEDPLDQSVCSRLLTPLLDGTECGEQKWCSKGHCRSLAELTPVGAVHGHWSSWGPPSPCSRSCGGGVVTRRRQCSNPRPAFGGRACVGDDLQAEMCNTQACEKTQLDFMSEQCSRTDRKPLHLSPGNTSFYRWGSAEQYSQGDALCRHMCRAIGETFIVRRGDSFLDGTRCVPSGRREDGTLSLCVSGSCRTFGCDGRMDSQQVRDACQVCGGDNSTCSPRNGSFTAGRARAFGAEALFPVHLKFAPFDCDVYRRYGEEYGDLARPDITFTYFQPKQPQAWAWAAVRGPCSVSCGAGLRWVTYSCLDQARNEWAEAARCEGSQRPAAWPESCAPGPCPPERQESDACSSACEAHLASHNGTCVHGAGGPDALATAGPCSTDEKLPALEPCVATACPPAQGHTDPRSLEEEATSPPAPARPGARAAHVWTPLEGPCSVSCSRGLKELHFVCVDSVLGTPVQEELCDLGSKPGSRREVCQAAPCPAWWETRALAPCPVTCGGGRVPLAVRCVRLDRGRPIPLPHSKCWPLPRPRPVQDCSPEPCPARWKIVSLGPCSASCGLGTATRSVACVQFDQGQDVEVDGAACVALVRPQASIPCITADCAYRWRVSTWTQCSVSCGDGIQHRHDDCLGPGSQALVPAHFCQHLPKPATVRGCWAGPCAGQGTPSPAPPEEATAGAPPERPRPQAHLLSPAPRLQGLLPGPQESPAVSSVCGRQHLKPTGTIDMRGPGQADCVVAIGRPLGEVVTVQVLESSLNCSTGDMLLLWGRLTWRKMCGKLSDMTFSSKANTLLVRQRRERPEGGVVLRYRSQPAPGASHRECDMQLFGPWGKIVSPSMSPRGRNLGGCRIFINVAPRARIAIHALVTSVGTGTDASHILIRDIHSLKTMTFRGQQALYWESEGSQAEMEFSQGFMEAGASLWGLYWTLGS</sequence>
<evidence type="ECO:0000256" key="4">
    <source>
        <dbReference type="ARBA" id="ARBA00022801"/>
    </source>
</evidence>
<name>A0A6P6HUD2_PUMCO</name>
<dbReference type="Proteomes" id="UP000515131">
    <property type="component" value="Unplaced"/>
</dbReference>
<feature type="disulfide bond" evidence="10">
    <location>
        <begin position="583"/>
        <end position="620"/>
    </location>
</feature>
<keyword evidence="6 10" id="KW-1015">Disulfide bond</keyword>
<dbReference type="SUPFAM" id="SSF55486">
    <property type="entry name" value="Metalloproteases ('zincins'), catalytic domain"/>
    <property type="match status" value="1"/>
</dbReference>
<keyword evidence="9" id="KW-0106">Calcium</keyword>
<dbReference type="InterPro" id="IPR000884">
    <property type="entry name" value="TSP1_rpt"/>
</dbReference>
<keyword evidence="14" id="KW-0482">Metalloprotease</keyword>
<dbReference type="InterPro" id="IPR013273">
    <property type="entry name" value="ADAMTS/ADAMTS-like"/>
</dbReference>
<feature type="binding site" evidence="9">
    <location>
        <position position="471"/>
    </location>
    <ligand>
        <name>Ca(2+)</name>
        <dbReference type="ChEBI" id="CHEBI:29108"/>
        <label>1</label>
    </ligand>
</feature>
<feature type="disulfide bond" evidence="10">
    <location>
        <begin position="498"/>
        <end position="524"/>
    </location>
</feature>
<dbReference type="SMART" id="SM00209">
    <property type="entry name" value="TSP1"/>
    <property type="match status" value="5"/>
</dbReference>
<dbReference type="GO" id="GO:0006508">
    <property type="term" value="P:proteolysis"/>
    <property type="evidence" value="ECO:0007669"/>
    <property type="project" value="TreeGrafter"/>
</dbReference>
<keyword evidence="5 9" id="KW-0862">Zinc</keyword>
<evidence type="ECO:0000256" key="9">
    <source>
        <dbReference type="PIRSR" id="PIRSR613273-2"/>
    </source>
</evidence>
<feature type="binding site" evidence="9">
    <location>
        <position position="471"/>
    </location>
    <ligand>
        <name>Ca(2+)</name>
        <dbReference type="ChEBI" id="CHEBI:29108"/>
        <label>2</label>
    </ligand>
</feature>
<dbReference type="PANTHER" id="PTHR13723">
    <property type="entry name" value="ADAMTS A DISINTEGRIN AND METALLOPROTEASE WITH THROMBOSPONDIN MOTIFS PROTEASE"/>
    <property type="match status" value="1"/>
</dbReference>
<dbReference type="InterPro" id="IPR035914">
    <property type="entry name" value="Sperma_CUB_dom_sf"/>
</dbReference>
<feature type="disulfide bond" evidence="10">
    <location>
        <begin position="547"/>
        <end position="558"/>
    </location>
</feature>
<feature type="disulfide bond" evidence="10">
    <location>
        <begin position="509"/>
        <end position="534"/>
    </location>
</feature>
<evidence type="ECO:0000256" key="1">
    <source>
        <dbReference type="ARBA" id="ARBA00004613"/>
    </source>
</evidence>
<dbReference type="GO" id="GO:0031012">
    <property type="term" value="C:extracellular matrix"/>
    <property type="evidence" value="ECO:0007669"/>
    <property type="project" value="TreeGrafter"/>
</dbReference>
<evidence type="ECO:0000256" key="7">
    <source>
        <dbReference type="ARBA" id="ARBA00023180"/>
    </source>
</evidence>
<dbReference type="PRINTS" id="PR01857">
    <property type="entry name" value="ADAMTSFAMILY"/>
</dbReference>
<evidence type="ECO:0000256" key="11">
    <source>
        <dbReference type="SAM" id="MobiDB-lite"/>
    </source>
</evidence>
<dbReference type="GO" id="GO:0046872">
    <property type="term" value="F:metal ion binding"/>
    <property type="evidence" value="ECO:0007669"/>
    <property type="project" value="UniProtKB-KW"/>
</dbReference>
<dbReference type="GeneID" id="112860307"/>
<evidence type="ECO:0000256" key="10">
    <source>
        <dbReference type="PIRSR" id="PIRSR613273-3"/>
    </source>
</evidence>
<dbReference type="InterPro" id="IPR041645">
    <property type="entry name" value="ADAMTS_CR_2"/>
</dbReference>
<feature type="binding site" evidence="9">
    <location>
        <position position="468"/>
    </location>
    <ligand>
        <name>Ca(2+)</name>
        <dbReference type="ChEBI" id="CHEBI:29108"/>
        <label>1</label>
    </ligand>
</feature>
<organism evidence="13 14">
    <name type="scientific">Puma concolor</name>
    <name type="common">Mountain lion</name>
    <name type="synonym">Felis concolor</name>
    <dbReference type="NCBI Taxonomy" id="9696"/>
    <lineage>
        <taxon>Eukaryota</taxon>
        <taxon>Metazoa</taxon>
        <taxon>Chordata</taxon>
        <taxon>Craniata</taxon>
        <taxon>Vertebrata</taxon>
        <taxon>Euteleostomi</taxon>
        <taxon>Mammalia</taxon>
        <taxon>Eutheria</taxon>
        <taxon>Laurasiatheria</taxon>
        <taxon>Carnivora</taxon>
        <taxon>Feliformia</taxon>
        <taxon>Felidae</taxon>
        <taxon>Felinae</taxon>
        <taxon>Puma</taxon>
    </lineage>
</organism>
<protein>
    <submittedName>
        <fullName evidence="14">A disintegrin and metalloproteinase with thrombospondin motifs 13</fullName>
    </submittedName>
</protein>
<dbReference type="KEGG" id="pcoo:112860307"/>
<feature type="region of interest" description="Disordered" evidence="11">
    <location>
        <begin position="921"/>
        <end position="947"/>
    </location>
</feature>
<feature type="disulfide bond" evidence="10">
    <location>
        <begin position="435"/>
        <end position="468"/>
    </location>
</feature>
<evidence type="ECO:0000256" key="2">
    <source>
        <dbReference type="ARBA" id="ARBA00022525"/>
    </source>
</evidence>
<feature type="domain" description="ADAM cysteine-rich" evidence="12">
    <location>
        <begin position="487"/>
        <end position="561"/>
    </location>
</feature>
<dbReference type="InterPro" id="IPR006586">
    <property type="entry name" value="ADAM_Cys-rich"/>
</dbReference>
<evidence type="ECO:0000256" key="3">
    <source>
        <dbReference type="ARBA" id="ARBA00022723"/>
    </source>
</evidence>
<dbReference type="FunFam" id="2.20.100.10:FF:000001">
    <property type="entry name" value="semaphorin-5A isoform X1"/>
    <property type="match status" value="1"/>
</dbReference>
<keyword evidence="7" id="KW-0325">Glycoprotein</keyword>
<dbReference type="Gene3D" id="2.60.120.830">
    <property type="match status" value="1"/>
</dbReference>
<dbReference type="Pfam" id="PF17771">
    <property type="entry name" value="ADAMTS_CR_2"/>
    <property type="match status" value="1"/>
</dbReference>
<feature type="active site" evidence="8">
    <location>
        <position position="458"/>
    </location>
</feature>
<feature type="disulfide bond" evidence="10">
    <location>
        <begin position="388"/>
        <end position="441"/>
    </location>
</feature>
<dbReference type="RefSeq" id="XP_025779374.1">
    <property type="nucleotide sequence ID" value="XM_025923589.1"/>
</dbReference>
<evidence type="ECO:0000256" key="5">
    <source>
        <dbReference type="ARBA" id="ARBA00022833"/>
    </source>
</evidence>
<feature type="binding site" evidence="9">
    <location>
        <position position="316"/>
    </location>
    <ligand>
        <name>Ca(2+)</name>
        <dbReference type="ChEBI" id="CHEBI:29108"/>
        <label>2</label>
    </ligand>
</feature>
<dbReference type="Gene3D" id="3.40.390.10">
    <property type="entry name" value="Collagenase (Catalytic Domain)"/>
    <property type="match status" value="1"/>
</dbReference>
<feature type="disulfide bond" evidence="10">
    <location>
        <begin position="598"/>
        <end position="610"/>
    </location>
</feature>
<dbReference type="SUPFAM" id="SSF82895">
    <property type="entry name" value="TSP-1 type 1 repeat"/>
    <property type="match status" value="3"/>
</dbReference>
<dbReference type="Gene3D" id="3.40.1620.60">
    <property type="match status" value="1"/>
</dbReference>
<dbReference type="SMART" id="SM00608">
    <property type="entry name" value="ACR"/>
    <property type="match status" value="1"/>
</dbReference>
<proteinExistence type="predicted"/>
<feature type="binding site" evidence="9">
    <location>
        <position position="406"/>
    </location>
    <ligand>
        <name>Ca(2+)</name>
        <dbReference type="ChEBI" id="CHEBI:29108"/>
        <label>1</label>
    </ligand>
</feature>
<reference evidence="14" key="1">
    <citation type="submission" date="2025-08" db="UniProtKB">
        <authorList>
            <consortium name="RefSeq"/>
        </authorList>
    </citation>
    <scope>IDENTIFICATION</scope>
    <source>
        <tissue evidence="14">Blood</tissue>
    </source>
</reference>
<feature type="binding site" evidence="9">
    <location>
        <position position="461"/>
    </location>
    <ligand>
        <name>Zn(2+)</name>
        <dbReference type="ChEBI" id="CHEBI:29105"/>
        <note>catalytic</note>
    </ligand>
</feature>
<evidence type="ECO:0000259" key="12">
    <source>
        <dbReference type="SMART" id="SM00608"/>
    </source>
</evidence>
<feature type="binding site" evidence="9">
    <location>
        <position position="399"/>
    </location>
    <ligand>
        <name>Ca(2+)</name>
        <dbReference type="ChEBI" id="CHEBI:29108"/>
        <label>1</label>
    </ligand>
</feature>
<accession>A0A6P6HUD2</accession>
<dbReference type="PANTHER" id="PTHR13723:SF20">
    <property type="entry name" value="A DISINTEGRIN AND METALLOPROTEINASE WITH THROMBOSPONDIN MOTIFS 13"/>
    <property type="match status" value="1"/>
</dbReference>
<dbReference type="GO" id="GO:0030198">
    <property type="term" value="P:extracellular matrix organization"/>
    <property type="evidence" value="ECO:0007669"/>
    <property type="project" value="InterPro"/>
</dbReference>
<dbReference type="GO" id="GO:0005576">
    <property type="term" value="C:extracellular region"/>
    <property type="evidence" value="ECO:0007669"/>
    <property type="project" value="UniProtKB-SubCell"/>
</dbReference>
<dbReference type="InterPro" id="IPR024079">
    <property type="entry name" value="MetalloPept_cat_dom_sf"/>
</dbReference>
<gene>
    <name evidence="14" type="primary">ADAMTS13</name>
</gene>
<keyword evidence="3 9" id="KW-0479">Metal-binding</keyword>
<dbReference type="Gene3D" id="2.20.100.10">
    <property type="entry name" value="Thrombospondin type-1 (TSP1) repeat"/>
    <property type="match status" value="3"/>
</dbReference>
<feature type="binding site" evidence="9">
    <location>
        <position position="457"/>
    </location>
    <ligand>
        <name>Zn(2+)</name>
        <dbReference type="ChEBI" id="CHEBI:29105"/>
        <note>catalytic</note>
    </ligand>
</feature>
<dbReference type="CTD" id="11093"/>
<dbReference type="Pfam" id="PF00090">
    <property type="entry name" value="TSP_1"/>
    <property type="match status" value="1"/>
</dbReference>
<feature type="disulfide bond" evidence="10">
    <location>
        <begin position="587"/>
        <end position="625"/>
    </location>
</feature>